<protein>
    <recommendedName>
        <fullName evidence="9">Bifunctional inhibitor/plant lipid transfer protein/seed storage helical domain-containing protein</fullName>
    </recommendedName>
</protein>
<dbReference type="InterPro" id="IPR016140">
    <property type="entry name" value="Bifunc_inhib/LTP/seed_store"/>
</dbReference>
<organism evidence="10 11">
    <name type="scientific">Solanum stoloniferum</name>
    <dbReference type="NCBI Taxonomy" id="62892"/>
    <lineage>
        <taxon>Eukaryota</taxon>
        <taxon>Viridiplantae</taxon>
        <taxon>Streptophyta</taxon>
        <taxon>Embryophyta</taxon>
        <taxon>Tracheophyta</taxon>
        <taxon>Spermatophyta</taxon>
        <taxon>Magnoliopsida</taxon>
        <taxon>eudicotyledons</taxon>
        <taxon>Gunneridae</taxon>
        <taxon>Pentapetalae</taxon>
        <taxon>asterids</taxon>
        <taxon>lamiids</taxon>
        <taxon>Solanales</taxon>
        <taxon>Solanaceae</taxon>
        <taxon>Solanoideae</taxon>
        <taxon>Solaneae</taxon>
        <taxon>Solanum</taxon>
    </lineage>
</organism>
<feature type="domain" description="Bifunctional inhibitor/plant lipid transfer protein/seed storage helical" evidence="9">
    <location>
        <begin position="108"/>
        <end position="185"/>
    </location>
</feature>
<evidence type="ECO:0000256" key="3">
    <source>
        <dbReference type="ARBA" id="ARBA00022475"/>
    </source>
</evidence>
<evidence type="ECO:0000313" key="11">
    <source>
        <dbReference type="Proteomes" id="UP001627284"/>
    </source>
</evidence>
<sequence>KLLTFAYLQNLLMLKFCPRQSGSIVQDHPLENIFFCKATYYIRAKGMSIFPLITKTTKRQKQSSRHFSYLYKHFNMASCTMKYQLRLVLFFILCVIGNSDTEKDKEECTQSLIGLATCLPYVGGNAPAPTPDCCTGLKQVLKDSKKCLCLLIKDRNDPDLGLQLNVTLALTLPSVCKAPANISECPALLHLPANSPDAQVFYQIANNSSSIAGSPLAHSPIPSVGSSPTGAPAGAPKSAGSHIGKRWFGLEAIVGVVLLWSLTSNFFI</sequence>
<evidence type="ECO:0000256" key="5">
    <source>
        <dbReference type="ARBA" id="ARBA00022729"/>
    </source>
</evidence>
<dbReference type="GO" id="GO:0098552">
    <property type="term" value="C:side of membrane"/>
    <property type="evidence" value="ECO:0007669"/>
    <property type="project" value="UniProtKB-KW"/>
</dbReference>
<evidence type="ECO:0000256" key="8">
    <source>
        <dbReference type="ARBA" id="ARBA00023288"/>
    </source>
</evidence>
<keyword evidence="4" id="KW-0472">Membrane</keyword>
<evidence type="ECO:0000256" key="7">
    <source>
        <dbReference type="ARBA" id="ARBA00023180"/>
    </source>
</evidence>
<evidence type="ECO:0000256" key="4">
    <source>
        <dbReference type="ARBA" id="ARBA00022622"/>
    </source>
</evidence>
<evidence type="ECO:0000256" key="2">
    <source>
        <dbReference type="ARBA" id="ARBA00009748"/>
    </source>
</evidence>
<evidence type="ECO:0000256" key="1">
    <source>
        <dbReference type="ARBA" id="ARBA00004609"/>
    </source>
</evidence>
<dbReference type="Gene3D" id="1.10.110.10">
    <property type="entry name" value="Plant lipid-transfer and hydrophobic proteins"/>
    <property type="match status" value="1"/>
</dbReference>
<keyword evidence="7" id="KW-0325">Glycoprotein</keyword>
<gene>
    <name evidence="10" type="ORF">AABB24_021984</name>
</gene>
<dbReference type="Proteomes" id="UP001627284">
    <property type="component" value="Unassembled WGS sequence"/>
</dbReference>
<evidence type="ECO:0000256" key="6">
    <source>
        <dbReference type="ARBA" id="ARBA00023157"/>
    </source>
</evidence>
<dbReference type="AlphaFoldDB" id="A0ABD2SXA0"/>
<keyword evidence="6" id="KW-1015">Disulfide bond</keyword>
<dbReference type="SUPFAM" id="SSF47699">
    <property type="entry name" value="Bifunctional inhibitor/lipid-transfer protein/seed storage 2S albumin"/>
    <property type="match status" value="1"/>
</dbReference>
<keyword evidence="8" id="KW-0449">Lipoprotein</keyword>
<dbReference type="SMART" id="SM00499">
    <property type="entry name" value="AAI"/>
    <property type="match status" value="1"/>
</dbReference>
<keyword evidence="5" id="KW-0732">Signal</keyword>
<dbReference type="FunFam" id="1.10.110.10:FF:000001">
    <property type="entry name" value="Bifunctional inhibitor/lipid-transfer protein/seed storage 2S albumin superfamily protein"/>
    <property type="match status" value="1"/>
</dbReference>
<keyword evidence="11" id="KW-1185">Reference proteome</keyword>
<comment type="subcellular location">
    <subcellularLocation>
        <location evidence="1">Cell membrane</location>
        <topology evidence="1">Lipid-anchor</topology>
        <topology evidence="1">GPI-anchor</topology>
    </subcellularLocation>
</comment>
<dbReference type="InterPro" id="IPR043325">
    <property type="entry name" value="LTSS"/>
</dbReference>
<evidence type="ECO:0000313" key="10">
    <source>
        <dbReference type="EMBL" id="KAL3348584.1"/>
    </source>
</evidence>
<reference evidence="10 11" key="1">
    <citation type="submission" date="2024-05" db="EMBL/GenBank/DDBJ databases">
        <title>De novo assembly of an allotetraploid wild potato.</title>
        <authorList>
            <person name="Hosaka A.J."/>
        </authorList>
    </citation>
    <scope>NUCLEOTIDE SEQUENCE [LARGE SCALE GENOMIC DNA]</scope>
    <source>
        <tissue evidence="10">Young leaves</tissue>
    </source>
</reference>
<accession>A0ABD2SXA0</accession>
<evidence type="ECO:0000259" key="9">
    <source>
        <dbReference type="SMART" id="SM00499"/>
    </source>
</evidence>
<comment type="similarity">
    <text evidence="2">Belongs to the plant LTP family.</text>
</comment>
<dbReference type="GO" id="GO:0005886">
    <property type="term" value="C:plasma membrane"/>
    <property type="evidence" value="ECO:0007669"/>
    <property type="project" value="UniProtKB-SubCell"/>
</dbReference>
<dbReference type="Pfam" id="PF14368">
    <property type="entry name" value="LTP_2"/>
    <property type="match status" value="1"/>
</dbReference>
<feature type="non-terminal residue" evidence="10">
    <location>
        <position position="1"/>
    </location>
</feature>
<dbReference type="PANTHER" id="PTHR33044">
    <property type="entry name" value="BIFUNCTIONAL INHIBITOR/LIPID-TRANSFER PROTEIN/SEED STORAGE 2S ALBUMIN SUPERFAMILY PROTEIN-RELATED"/>
    <property type="match status" value="1"/>
</dbReference>
<dbReference type="InterPro" id="IPR036312">
    <property type="entry name" value="Bifun_inhib/LTP/seed_sf"/>
</dbReference>
<dbReference type="CDD" id="cd00010">
    <property type="entry name" value="AAI_LTSS"/>
    <property type="match status" value="1"/>
</dbReference>
<dbReference type="EMBL" id="JBJKTR010000013">
    <property type="protein sequence ID" value="KAL3348584.1"/>
    <property type="molecule type" value="Genomic_DNA"/>
</dbReference>
<keyword evidence="4" id="KW-0336">GPI-anchor</keyword>
<proteinExistence type="inferred from homology"/>
<keyword evidence="3" id="KW-1003">Cell membrane</keyword>
<comment type="caution">
    <text evidence="10">The sequence shown here is derived from an EMBL/GenBank/DDBJ whole genome shotgun (WGS) entry which is preliminary data.</text>
</comment>
<name>A0ABD2SXA0_9SOLN</name>